<name>A0A9P8XW04_9PEZI</name>
<protein>
    <submittedName>
        <fullName evidence="2">Uncharacterized protein</fullName>
    </submittedName>
</protein>
<comment type="caution">
    <text evidence="2">The sequence shown here is derived from an EMBL/GenBank/DDBJ whole genome shotgun (WGS) entry which is preliminary data.</text>
</comment>
<proteinExistence type="predicted"/>
<feature type="compositionally biased region" description="Low complexity" evidence="1">
    <location>
        <begin position="895"/>
        <end position="904"/>
    </location>
</feature>
<dbReference type="Proteomes" id="UP000756346">
    <property type="component" value="Unassembled WGS sequence"/>
</dbReference>
<sequence length="997" mass="110078">MATADEYVEIKVTPRGYHKLGVSRKVDAARAKASIIFGKDMTGVYPVFIQAAAGSDVRVPINNSLARGARVRATGLKNNTPLLALPFVAYFRPGALEAAKKHLNGDDSDLDFSATDWSVEAARRTKKWKEGGPWTPPDQLAHFCQPLPAISLNAISWGAKVPYDIIPAFRNLDMGDKFHDLVLQLRARMTFDYMTASQLTVYALWWCYYITKSEDDEQASTDTDDVADTVPLIIFTILIPTVLREAEEDGLAVWPNLMLAAVTRSAVDFSNDDQERLETETTAIQDQLMAIYTSNTPEVCAGLLPGDLIGTKNEAFADEQLRKSKWANPNSHQMSHYEAVQPMVDMLGDINTIYRPHPRSKSTSLEFRTLISAALYHSHWKIVRRYQTLPSLQALQNNKSDKHRYTHIALPSSMETRRDYSALANKPNQNIVTIPDYAGRELSYAGSVVGQRTSVTSRIEAVPQSLFKDVKEEPFSQTLVSGALGQKAGAGTGQAPGFRPPKRQCLPRSSLSSSYARIEPSTEVTPPSSTTPQNPAQNQAPAPTVEVGKQALGQWISNIATLPRTQGHPPTSDFIHIDQVLPEALKLGWAPPARICEAARARGLLDPSNEGDQARLALLGFERPKLRTAPVPLIFCKDDLHNQHLFEDVARGGHDICRELSHRPGEGVLAALRVVLHSFTPLTKKLAHTLQYITTDPTAASDIIALRCFEEGLCDLLGICNRIALLNSALADARLRHPSDPRHQISPSITNSLAEYLEAEFAENLPPEFYTRVASCRRWTLSTTLPSSNEQEDEGEEGDHHRTTGTTTTAVDFVRWTRDLHKFWYASAIVTERCCAAIKLGCHEMFLPATRARLWQEWTRPWEGSSADGPWCLYRKHEMSVRKQQQQQLQHAALAAAATVTGGSTPPPPPPPPPLTASSSSSLEPATCLTLDTLGYELHAELIATAISDMHGDQDIAAWLTLPCDVGRSVQIEASPAAMSTTQEDGLYLHKGRYWCL</sequence>
<organism evidence="2 3">
    <name type="scientific">Microdochium trichocladiopsis</name>
    <dbReference type="NCBI Taxonomy" id="1682393"/>
    <lineage>
        <taxon>Eukaryota</taxon>
        <taxon>Fungi</taxon>
        <taxon>Dikarya</taxon>
        <taxon>Ascomycota</taxon>
        <taxon>Pezizomycotina</taxon>
        <taxon>Sordariomycetes</taxon>
        <taxon>Xylariomycetidae</taxon>
        <taxon>Xylariales</taxon>
        <taxon>Microdochiaceae</taxon>
        <taxon>Microdochium</taxon>
    </lineage>
</organism>
<feature type="compositionally biased region" description="Pro residues" evidence="1">
    <location>
        <begin position="905"/>
        <end position="915"/>
    </location>
</feature>
<dbReference type="RefSeq" id="XP_046007399.1">
    <property type="nucleotide sequence ID" value="XM_046159502.1"/>
</dbReference>
<evidence type="ECO:0000256" key="1">
    <source>
        <dbReference type="SAM" id="MobiDB-lite"/>
    </source>
</evidence>
<dbReference type="AlphaFoldDB" id="A0A9P8XW04"/>
<feature type="region of interest" description="Disordered" evidence="1">
    <location>
        <begin position="895"/>
        <end position="922"/>
    </location>
</feature>
<evidence type="ECO:0000313" key="3">
    <source>
        <dbReference type="Proteomes" id="UP000756346"/>
    </source>
</evidence>
<feature type="region of interest" description="Disordered" evidence="1">
    <location>
        <begin position="486"/>
        <end position="544"/>
    </location>
</feature>
<keyword evidence="3" id="KW-1185">Reference proteome</keyword>
<feature type="region of interest" description="Disordered" evidence="1">
    <location>
        <begin position="785"/>
        <end position="805"/>
    </location>
</feature>
<reference evidence="2" key="1">
    <citation type="journal article" date="2021" name="Nat. Commun.">
        <title>Genetic determinants of endophytism in the Arabidopsis root mycobiome.</title>
        <authorList>
            <person name="Mesny F."/>
            <person name="Miyauchi S."/>
            <person name="Thiergart T."/>
            <person name="Pickel B."/>
            <person name="Atanasova L."/>
            <person name="Karlsson M."/>
            <person name="Huettel B."/>
            <person name="Barry K.W."/>
            <person name="Haridas S."/>
            <person name="Chen C."/>
            <person name="Bauer D."/>
            <person name="Andreopoulos W."/>
            <person name="Pangilinan J."/>
            <person name="LaButti K."/>
            <person name="Riley R."/>
            <person name="Lipzen A."/>
            <person name="Clum A."/>
            <person name="Drula E."/>
            <person name="Henrissat B."/>
            <person name="Kohler A."/>
            <person name="Grigoriev I.V."/>
            <person name="Martin F.M."/>
            <person name="Hacquard S."/>
        </authorList>
    </citation>
    <scope>NUCLEOTIDE SEQUENCE</scope>
    <source>
        <strain evidence="2">MPI-CAGE-CH-0230</strain>
    </source>
</reference>
<dbReference type="GeneID" id="70189048"/>
<gene>
    <name evidence="2" type="ORF">B0I36DRAFT_367630</name>
</gene>
<feature type="compositionally biased region" description="Low complexity" evidence="1">
    <location>
        <begin position="519"/>
        <end position="544"/>
    </location>
</feature>
<dbReference type="EMBL" id="JAGTJQ010000010">
    <property type="protein sequence ID" value="KAH7021198.1"/>
    <property type="molecule type" value="Genomic_DNA"/>
</dbReference>
<dbReference type="OrthoDB" id="4747618at2759"/>
<accession>A0A9P8XW04</accession>
<evidence type="ECO:0000313" key="2">
    <source>
        <dbReference type="EMBL" id="KAH7021198.1"/>
    </source>
</evidence>